<dbReference type="SUPFAM" id="SSF89946">
    <property type="entry name" value="Hypothetical protein VC0424"/>
    <property type="match status" value="1"/>
</dbReference>
<evidence type="ECO:0000259" key="2">
    <source>
        <dbReference type="Pfam" id="PF06877"/>
    </source>
</evidence>
<comment type="caution">
    <text evidence="3">The sequence shown here is derived from an EMBL/GenBank/DDBJ whole genome shotgun (WGS) entry which is preliminary data.</text>
</comment>
<keyword evidence="4" id="KW-1185">Reference proteome</keyword>
<dbReference type="Pfam" id="PF06877">
    <property type="entry name" value="RraB"/>
    <property type="match status" value="1"/>
</dbReference>
<evidence type="ECO:0000259" key="1">
    <source>
        <dbReference type="Pfam" id="PF05117"/>
    </source>
</evidence>
<evidence type="ECO:0000313" key="4">
    <source>
        <dbReference type="Proteomes" id="UP001196509"/>
    </source>
</evidence>
<proteinExistence type="predicted"/>
<dbReference type="RefSeq" id="WP_220228921.1">
    <property type="nucleotide sequence ID" value="NZ_JAICBX010000002.1"/>
</dbReference>
<gene>
    <name evidence="3" type="ORF">K1W69_13890</name>
</gene>
<dbReference type="Pfam" id="PF05117">
    <property type="entry name" value="DUF695"/>
    <property type="match status" value="1"/>
</dbReference>
<dbReference type="InterPro" id="IPR036701">
    <property type="entry name" value="RraB-like_sf"/>
</dbReference>
<dbReference type="InterPro" id="IPR009671">
    <property type="entry name" value="RraB_dom"/>
</dbReference>
<protein>
    <submittedName>
        <fullName evidence="3">DUF695 domain-containing protein</fullName>
    </submittedName>
</protein>
<dbReference type="AlphaFoldDB" id="A0AAE2ZKM4"/>
<feature type="domain" description="DUF695" evidence="1">
    <location>
        <begin position="38"/>
        <end position="171"/>
    </location>
</feature>
<dbReference type="InterPro" id="IPR016097">
    <property type="entry name" value="DUF695"/>
</dbReference>
<sequence>MPNFVGRNPVASLTTITRKRLHIYPATISLSGVYVMDQDWVFYFAWIKEQPASIFLNIGLFPETPDLTLMTSCRVQIEMNHPRDDGLSSSEEFESLSALEDHIAETVTKAGEVKFVGRVTHGGQRHLYYYAAMNADFDARLQSAMTRFPDYRYRTQCKPDPEWDVYRNFLYPSDREMQSVQNLKVLGALRDRGDTLQSPREIDHRVYFNTTANAQTYSRFLRSNGFGAIEIFPVDARIAVDFSRIDLPSEIDDIVYTLYDKAVELHGQYDGWGCEVQLAN</sequence>
<accession>A0AAE2ZKM4</accession>
<dbReference type="EMBL" id="JAICBX010000002">
    <property type="protein sequence ID" value="MBW8638283.1"/>
    <property type="molecule type" value="Genomic_DNA"/>
</dbReference>
<name>A0AAE2ZKM4_9HYPH</name>
<dbReference type="Proteomes" id="UP001196509">
    <property type="component" value="Unassembled WGS sequence"/>
</dbReference>
<reference evidence="3" key="1">
    <citation type="submission" date="2021-08" db="EMBL/GenBank/DDBJ databases">
        <title>Hoeflea bacterium WL0058 sp. nov., isolated from the sediment.</title>
        <authorList>
            <person name="Wang L."/>
            <person name="Zhang D."/>
        </authorList>
    </citation>
    <scope>NUCLEOTIDE SEQUENCE</scope>
    <source>
        <strain evidence="3">WL0058</strain>
    </source>
</reference>
<dbReference type="Gene3D" id="3.30.70.970">
    <property type="entry name" value="RraB-like"/>
    <property type="match status" value="1"/>
</dbReference>
<evidence type="ECO:0000313" key="3">
    <source>
        <dbReference type="EMBL" id="MBW8638283.1"/>
    </source>
</evidence>
<organism evidence="3 4">
    <name type="scientific">Flavimaribacter sediminis</name>
    <dbReference type="NCBI Taxonomy" id="2865987"/>
    <lineage>
        <taxon>Bacteria</taxon>
        <taxon>Pseudomonadati</taxon>
        <taxon>Pseudomonadota</taxon>
        <taxon>Alphaproteobacteria</taxon>
        <taxon>Hyphomicrobiales</taxon>
        <taxon>Rhizobiaceae</taxon>
        <taxon>Flavimaribacter</taxon>
    </lineage>
</organism>
<feature type="domain" description="Regulator of ribonuclease activity B" evidence="2">
    <location>
        <begin position="182"/>
        <end position="274"/>
    </location>
</feature>